<reference evidence="2 3" key="1">
    <citation type="journal article" date="2015" name="Genome Biol. Evol.">
        <title>Phylogenomic analyses indicate that early fungi evolved digesting cell walls of algal ancestors of land plants.</title>
        <authorList>
            <person name="Chang Y."/>
            <person name="Wang S."/>
            <person name="Sekimoto S."/>
            <person name="Aerts A.L."/>
            <person name="Choi C."/>
            <person name="Clum A."/>
            <person name="LaButti K.M."/>
            <person name="Lindquist E.A."/>
            <person name="Yee Ngan C."/>
            <person name="Ohm R.A."/>
            <person name="Salamov A.A."/>
            <person name="Grigoriev I.V."/>
            <person name="Spatafora J.W."/>
            <person name="Berbee M.L."/>
        </authorList>
    </citation>
    <scope>NUCLEOTIDE SEQUENCE [LARGE SCALE GENOMIC DNA]</scope>
    <source>
        <strain evidence="2 3">JEL478</strain>
    </source>
</reference>
<name>A0A138ZZP7_GONPJ</name>
<gene>
    <name evidence="2" type="ORF">M427DRAFT_38387</name>
</gene>
<feature type="region of interest" description="Disordered" evidence="1">
    <location>
        <begin position="137"/>
        <end position="159"/>
    </location>
</feature>
<evidence type="ECO:0000313" key="3">
    <source>
        <dbReference type="Proteomes" id="UP000070544"/>
    </source>
</evidence>
<dbReference type="OrthoDB" id="10647343at2759"/>
<protein>
    <submittedName>
        <fullName evidence="2">Uncharacterized protein</fullName>
    </submittedName>
</protein>
<evidence type="ECO:0000256" key="1">
    <source>
        <dbReference type="SAM" id="MobiDB-lite"/>
    </source>
</evidence>
<dbReference type="EMBL" id="KQ965850">
    <property type="protein sequence ID" value="KXS09745.1"/>
    <property type="molecule type" value="Genomic_DNA"/>
</dbReference>
<proteinExistence type="predicted"/>
<organism evidence="2 3">
    <name type="scientific">Gonapodya prolifera (strain JEL478)</name>
    <name type="common">Monoblepharis prolifera</name>
    <dbReference type="NCBI Taxonomy" id="1344416"/>
    <lineage>
        <taxon>Eukaryota</taxon>
        <taxon>Fungi</taxon>
        <taxon>Fungi incertae sedis</taxon>
        <taxon>Chytridiomycota</taxon>
        <taxon>Chytridiomycota incertae sedis</taxon>
        <taxon>Monoblepharidomycetes</taxon>
        <taxon>Monoblepharidales</taxon>
        <taxon>Gonapodyaceae</taxon>
        <taxon>Gonapodya</taxon>
    </lineage>
</organism>
<dbReference type="Proteomes" id="UP000070544">
    <property type="component" value="Unassembled WGS sequence"/>
</dbReference>
<accession>A0A138ZZP7</accession>
<dbReference type="AlphaFoldDB" id="A0A138ZZP7"/>
<evidence type="ECO:0000313" key="2">
    <source>
        <dbReference type="EMBL" id="KXS09745.1"/>
    </source>
</evidence>
<keyword evidence="3" id="KW-1185">Reference proteome</keyword>
<sequence length="203" mass="21608">MRHTPKHSTVDFGAANPEGEKRMRITFPKDGRVGEGLTRMQLWQGDTPLPIPPVTVTVRRGGHVVHRTVIYGEPPGEEYFLFREDEGAGGGVGHGGNGEGRWSLVGWLFGWNTNEHKSRVARSVGAGAGLDAGALPPAALPRAAHPDPADTVDTTLPQPAQGFSATFPLRRPAAQVLWDAIVDRAAWGRVAEVLQADGDGGGE</sequence>